<dbReference type="PROSITE" id="PS52016">
    <property type="entry name" value="TONB_DEPENDENT_REC_3"/>
    <property type="match status" value="1"/>
</dbReference>
<evidence type="ECO:0000259" key="11">
    <source>
        <dbReference type="Pfam" id="PF00593"/>
    </source>
</evidence>
<evidence type="ECO:0000256" key="8">
    <source>
        <dbReference type="PROSITE-ProRule" id="PRU01360"/>
    </source>
</evidence>
<dbReference type="SUPFAM" id="SSF56935">
    <property type="entry name" value="Porins"/>
    <property type="match status" value="1"/>
</dbReference>
<evidence type="ECO:0000256" key="10">
    <source>
        <dbReference type="SAM" id="SignalP"/>
    </source>
</evidence>
<evidence type="ECO:0000256" key="5">
    <source>
        <dbReference type="ARBA" id="ARBA00023077"/>
    </source>
</evidence>
<feature type="domain" description="TonB-dependent receptor-like beta-barrel" evidence="11">
    <location>
        <begin position="378"/>
        <end position="882"/>
    </location>
</feature>
<comment type="similarity">
    <text evidence="8 9">Belongs to the TonB-dependent receptor family.</text>
</comment>
<keyword evidence="7 8" id="KW-0998">Cell outer membrane</keyword>
<evidence type="ECO:0000313" key="14">
    <source>
        <dbReference type="Proteomes" id="UP001144347"/>
    </source>
</evidence>
<dbReference type="InterPro" id="IPR037066">
    <property type="entry name" value="Plug_dom_sf"/>
</dbReference>
<dbReference type="Pfam" id="PF00593">
    <property type="entry name" value="TonB_dep_Rec_b-barrel"/>
    <property type="match status" value="1"/>
</dbReference>
<dbReference type="Pfam" id="PF13715">
    <property type="entry name" value="CarbopepD_reg_2"/>
    <property type="match status" value="1"/>
</dbReference>
<dbReference type="InterPro" id="IPR039426">
    <property type="entry name" value="TonB-dep_rcpt-like"/>
</dbReference>
<evidence type="ECO:0000313" key="13">
    <source>
        <dbReference type="EMBL" id="MCZ4245564.1"/>
    </source>
</evidence>
<evidence type="ECO:0000259" key="12">
    <source>
        <dbReference type="Pfam" id="PF07715"/>
    </source>
</evidence>
<dbReference type="Gene3D" id="2.40.170.20">
    <property type="entry name" value="TonB-dependent receptor, beta-barrel domain"/>
    <property type="match status" value="1"/>
</dbReference>
<organism evidence="13 14">
    <name type="scientific">Pedobacter punctiformis</name>
    <dbReference type="NCBI Taxonomy" id="3004097"/>
    <lineage>
        <taxon>Bacteria</taxon>
        <taxon>Pseudomonadati</taxon>
        <taxon>Bacteroidota</taxon>
        <taxon>Sphingobacteriia</taxon>
        <taxon>Sphingobacteriales</taxon>
        <taxon>Sphingobacteriaceae</taxon>
        <taxon>Pedobacter</taxon>
    </lineage>
</organism>
<keyword evidence="5 9" id="KW-0798">TonB box</keyword>
<keyword evidence="10" id="KW-0732">Signal</keyword>
<evidence type="ECO:0000256" key="4">
    <source>
        <dbReference type="ARBA" id="ARBA00022692"/>
    </source>
</evidence>
<dbReference type="RefSeq" id="WP_269428615.1">
    <property type="nucleotide sequence ID" value="NZ_JAPWGM010000006.1"/>
</dbReference>
<dbReference type="PANTHER" id="PTHR47234:SF3">
    <property type="entry name" value="SECRETIN_TONB SHORT N-TERMINAL DOMAIN-CONTAINING PROTEIN"/>
    <property type="match status" value="1"/>
</dbReference>
<keyword evidence="13" id="KW-0675">Receptor</keyword>
<reference evidence="13" key="1">
    <citation type="submission" date="2022-12" db="EMBL/GenBank/DDBJ databases">
        <title>Genome sequence of HCMS5-2.</title>
        <authorList>
            <person name="Woo H."/>
        </authorList>
    </citation>
    <scope>NUCLEOTIDE SEQUENCE</scope>
    <source>
        <strain evidence="13">HCMS5-2</strain>
    </source>
</reference>
<name>A0ABT4LFF4_9SPHI</name>
<dbReference type="EMBL" id="JAPWGM010000006">
    <property type="protein sequence ID" value="MCZ4245564.1"/>
    <property type="molecule type" value="Genomic_DNA"/>
</dbReference>
<keyword evidence="14" id="KW-1185">Reference proteome</keyword>
<comment type="caution">
    <text evidence="13">The sequence shown here is derived from an EMBL/GenBank/DDBJ whole genome shotgun (WGS) entry which is preliminary data.</text>
</comment>
<feature type="domain" description="TonB-dependent receptor plug" evidence="12">
    <location>
        <begin position="119"/>
        <end position="241"/>
    </location>
</feature>
<dbReference type="InterPro" id="IPR000531">
    <property type="entry name" value="Beta-barrel_TonB"/>
</dbReference>
<proteinExistence type="inferred from homology"/>
<keyword evidence="6 8" id="KW-0472">Membrane</keyword>
<keyword evidence="3 8" id="KW-1134">Transmembrane beta strand</keyword>
<dbReference type="Pfam" id="PF07715">
    <property type="entry name" value="Plug"/>
    <property type="match status" value="1"/>
</dbReference>
<dbReference type="PANTHER" id="PTHR47234">
    <property type="match status" value="1"/>
</dbReference>
<keyword evidence="2 8" id="KW-0813">Transport</keyword>
<comment type="subcellular location">
    <subcellularLocation>
        <location evidence="1 8">Cell outer membrane</location>
        <topology evidence="1 8">Multi-pass membrane protein</topology>
    </subcellularLocation>
</comment>
<evidence type="ECO:0000256" key="1">
    <source>
        <dbReference type="ARBA" id="ARBA00004571"/>
    </source>
</evidence>
<dbReference type="Gene3D" id="2.170.130.10">
    <property type="entry name" value="TonB-dependent receptor, plug domain"/>
    <property type="match status" value="1"/>
</dbReference>
<evidence type="ECO:0000256" key="2">
    <source>
        <dbReference type="ARBA" id="ARBA00022448"/>
    </source>
</evidence>
<evidence type="ECO:0000256" key="6">
    <source>
        <dbReference type="ARBA" id="ARBA00023136"/>
    </source>
</evidence>
<protein>
    <submittedName>
        <fullName evidence="13">TonB-dependent receptor</fullName>
    </submittedName>
</protein>
<dbReference type="Proteomes" id="UP001144347">
    <property type="component" value="Unassembled WGS sequence"/>
</dbReference>
<evidence type="ECO:0000256" key="9">
    <source>
        <dbReference type="RuleBase" id="RU003357"/>
    </source>
</evidence>
<dbReference type="CDD" id="cd01347">
    <property type="entry name" value="ligand_gated_channel"/>
    <property type="match status" value="1"/>
</dbReference>
<keyword evidence="4 8" id="KW-0812">Transmembrane</keyword>
<feature type="chain" id="PRO_5045682208" evidence="10">
    <location>
        <begin position="22"/>
        <end position="924"/>
    </location>
</feature>
<dbReference type="Gene3D" id="2.60.40.1120">
    <property type="entry name" value="Carboxypeptidase-like, regulatory domain"/>
    <property type="match status" value="1"/>
</dbReference>
<evidence type="ECO:0000256" key="3">
    <source>
        <dbReference type="ARBA" id="ARBA00022452"/>
    </source>
</evidence>
<sequence>MKNKFYLIISLSFLFASGLKAQVVRGVVSDSLQTIIGATISVSGQNIKAATNAQGKYELKFPAAGTYTINAAYVGYQSQQKKITIAAGETKELNFALAENKNDLEGIVVVGSRSAPRSQMETPVPVDLVDVKKIAQNSPQVSLAQILNYVAPSFTSNVANLTDGTDHIDPASLRGLGPDQVLVLINGKRRHTTSLININGSLGKGSVGTDLNAIPTAAIKRVEVLRDGAAAQYGSDAIAGVINIILNEDVNKLSASITGGGFAGKHSDGLDGETAQANVNYGVKLNDKGGFLNLSGSFDYRDFASRTTPYRGVIFTDYNNPTLYPAPTGVDITDAELARRGLTRGDFVPNIGQSKNRGGALFLNSVIPVSDGAEIYAFGGLNYRNGTSTAFYRTPRQLTQTNATIYPNGFLPEIITDNNDQSLAIGIRGNLGEWKADFSNTYGRNYINFTTSNTLNASLLTASPTSFDAGGYDFVQNTTNLDFTRFFKNTLNGINVAFGAEHRYENYKIIAGEEASYVNYGNAINVGTTANPILIPDPKGNVSTRFAANGAAYGGGAQGFPGFSKDNATNVGRSSVAAYGDVEVNFTDKFLVDAALRFENYSDFGSTLNFKLAGRYKFSDQFVLRAAASTGFRAPSLQQRYFNATSTVFIDGNFVESGTFANDSRVAQLLGIPKLKEETSTSYSAGFTSNLGKFKITVDGYFIRINDRVIYTGQFSGSNAASASAQDKEIYNLLRLANASTARFFANAVNTETKGIDAVVTYTTSLGKGTLRTDLAGTISKTSLIGGINTSPLLAGKENTYLDEASVILLTKVVPRIKANLTFDYTLNKFNVFLRNVYFGKVSQPTNVVANRQELPGRVITDLGLGYNLTKNLKLTVGANNIFDVYPAELLLGSQGTSGILYPNQAPQFGFLGRYVFTRINLNF</sequence>
<dbReference type="InterPro" id="IPR008969">
    <property type="entry name" value="CarboxyPept-like_regulatory"/>
</dbReference>
<gene>
    <name evidence="13" type="ORF">O0955_16265</name>
</gene>
<dbReference type="SUPFAM" id="SSF49464">
    <property type="entry name" value="Carboxypeptidase regulatory domain-like"/>
    <property type="match status" value="1"/>
</dbReference>
<evidence type="ECO:0000256" key="7">
    <source>
        <dbReference type="ARBA" id="ARBA00023237"/>
    </source>
</evidence>
<accession>A0ABT4LFF4</accession>
<dbReference type="InterPro" id="IPR036942">
    <property type="entry name" value="Beta-barrel_TonB_sf"/>
</dbReference>
<feature type="signal peptide" evidence="10">
    <location>
        <begin position="1"/>
        <end position="21"/>
    </location>
</feature>
<dbReference type="InterPro" id="IPR012910">
    <property type="entry name" value="Plug_dom"/>
</dbReference>